<keyword evidence="1" id="KW-0472">Membrane</keyword>
<gene>
    <name evidence="2" type="ORF">SSLFYP27_01452</name>
</gene>
<feature type="transmembrane region" description="Helical" evidence="1">
    <location>
        <begin position="298"/>
        <end position="317"/>
    </location>
</feature>
<evidence type="ECO:0000313" key="2">
    <source>
        <dbReference type="EMBL" id="VYU11219.1"/>
    </source>
</evidence>
<feature type="transmembrane region" description="Helical" evidence="1">
    <location>
        <begin position="197"/>
        <end position="219"/>
    </location>
</feature>
<dbReference type="AlphaFoldDB" id="A0A6N3C867"/>
<keyword evidence="1" id="KW-1133">Transmembrane helix</keyword>
<sequence>MTQKRLTLSKIMLFYLKRNKWSIIFWLVGLIALTLMIPQSFANLYPDKQALVPLFEMFKNPAMQAMLGKFSLDQMTIATMFSYEMLMFTVILVSIMNILFVSKDSRGDEEAGRLAMLSALPIGRTTLILSTIIQQGIINVILGISISIGLMFTGIDHFSVEGAWLYGMLIAVSGFMISMLTLLVAQLTTTQSQTTGISISLLLIMYLIRAIGDVSVSWLSYIVPLGWITRADIYSHNHWWPVAALFGMSLILLIIAVILNRHRDMESGLLPTFKGHSRASSLLKSPLGLQLHLQRTGIIVWAIGMLMLGLSYGSVFGELENFFKENPLLQRMLTGKGNNYAEQFVPILMAIMGMISTIPVLMAIFKIQKEIRLSHTESILALPIHRIRYLMSFIWIGLINSVLMISLAALGMYMGAVSSMDKPIAFNKIFTAGLVFIPAILVFAGLAVCIIGWFKKGSLIVYLYLAYSFLVVYLGQLLNIKQWLKKVTPFGHVPRLPIADMDWSATIIMLVIATMLFILGIVGFKYKDIS</sequence>
<dbReference type="RefSeq" id="WP_002479955.1">
    <property type="nucleotide sequence ID" value="NZ_CACRUO010000031.1"/>
</dbReference>
<reference evidence="2" key="1">
    <citation type="submission" date="2019-11" db="EMBL/GenBank/DDBJ databases">
        <authorList>
            <person name="Feng L."/>
        </authorList>
    </citation>
    <scope>NUCLEOTIDE SEQUENCE</scope>
    <source>
        <strain evidence="2">SsimulansLFYP27</strain>
    </source>
</reference>
<accession>A0A6N3C867</accession>
<feature type="transmembrane region" description="Helical" evidence="1">
    <location>
        <begin position="164"/>
        <end position="185"/>
    </location>
</feature>
<keyword evidence="1" id="KW-0812">Transmembrane</keyword>
<feature type="transmembrane region" description="Helical" evidence="1">
    <location>
        <begin position="461"/>
        <end position="483"/>
    </location>
</feature>
<feature type="transmembrane region" description="Helical" evidence="1">
    <location>
        <begin position="393"/>
        <end position="417"/>
    </location>
</feature>
<feature type="transmembrane region" description="Helical" evidence="1">
    <location>
        <begin position="429"/>
        <end position="454"/>
    </location>
</feature>
<feature type="transmembrane region" description="Helical" evidence="1">
    <location>
        <begin position="344"/>
        <end position="365"/>
    </location>
</feature>
<organism evidence="2">
    <name type="scientific">Staphylococcus simulans</name>
    <dbReference type="NCBI Taxonomy" id="1286"/>
    <lineage>
        <taxon>Bacteria</taxon>
        <taxon>Bacillati</taxon>
        <taxon>Bacillota</taxon>
        <taxon>Bacilli</taxon>
        <taxon>Bacillales</taxon>
        <taxon>Staphylococcaceae</taxon>
        <taxon>Staphylococcus</taxon>
    </lineage>
</organism>
<name>A0A6N3C867_STASI</name>
<evidence type="ECO:0000256" key="1">
    <source>
        <dbReference type="SAM" id="Phobius"/>
    </source>
</evidence>
<feature type="transmembrane region" description="Helical" evidence="1">
    <location>
        <begin position="239"/>
        <end position="259"/>
    </location>
</feature>
<dbReference type="EMBL" id="CACRUO010000031">
    <property type="protein sequence ID" value="VYU11219.1"/>
    <property type="molecule type" value="Genomic_DNA"/>
</dbReference>
<feature type="transmembrane region" description="Helical" evidence="1">
    <location>
        <begin position="503"/>
        <end position="524"/>
    </location>
</feature>
<feature type="transmembrane region" description="Helical" evidence="1">
    <location>
        <begin position="122"/>
        <end position="152"/>
    </location>
</feature>
<proteinExistence type="predicted"/>
<protein>
    <submittedName>
        <fullName evidence="2">ABC-2 family transporter protein</fullName>
    </submittedName>
</protein>
<feature type="transmembrane region" description="Helical" evidence="1">
    <location>
        <begin position="21"/>
        <end position="41"/>
    </location>
</feature>
<feature type="transmembrane region" description="Helical" evidence="1">
    <location>
        <begin position="80"/>
        <end position="101"/>
    </location>
</feature>